<sequence>MAQRILLIEDDSDIREQLKEYLGLLAPGSEILTASNVAEAEKLLQEKSFSLVISDCLLPDGLACELLEGISPGTPVIILTGYAEEEALQKVSSVFPGPLYLFKKPISLSEIGKIVQRHLKGV</sequence>
<evidence type="ECO:0000313" key="4">
    <source>
        <dbReference type="EMBL" id="QJA05804.1"/>
    </source>
</evidence>
<reference evidence="4 5" key="1">
    <citation type="submission" date="2019-08" db="EMBL/GenBank/DDBJ databases">
        <title>Complete genome sequence of Thermosulfurimonas marina SU872T, an anaerobic thermophilic chemolithoautotrophic bacterium isolated from a shallow marine hydrothermal vent.</title>
        <authorList>
            <person name="Allioux M."/>
            <person name="Jebbar M."/>
            <person name="Slobodkina G."/>
            <person name="Slobodkin A."/>
            <person name="Moalic Y."/>
            <person name="Frolova A."/>
            <person name="Shao Z."/>
            <person name="Alain K."/>
        </authorList>
    </citation>
    <scope>NUCLEOTIDE SEQUENCE [LARGE SCALE GENOMIC DNA]</scope>
    <source>
        <strain evidence="4 5">SU872</strain>
    </source>
</reference>
<dbReference type="SMART" id="SM00448">
    <property type="entry name" value="REC"/>
    <property type="match status" value="1"/>
</dbReference>
<dbReference type="Proteomes" id="UP000501253">
    <property type="component" value="Chromosome"/>
</dbReference>
<dbReference type="EMBL" id="CP042909">
    <property type="protein sequence ID" value="QJA05804.1"/>
    <property type="molecule type" value="Genomic_DNA"/>
</dbReference>
<feature type="modified residue" description="4-aspartylphosphate" evidence="2">
    <location>
        <position position="55"/>
    </location>
</feature>
<name>A0A6H1WRM3_9BACT</name>
<dbReference type="RefSeq" id="WP_168719163.1">
    <property type="nucleotide sequence ID" value="NZ_CP042909.1"/>
</dbReference>
<accession>A0A6H1WRM3</accession>
<keyword evidence="5" id="KW-1185">Reference proteome</keyword>
<dbReference type="SUPFAM" id="SSF52172">
    <property type="entry name" value="CheY-like"/>
    <property type="match status" value="1"/>
</dbReference>
<dbReference type="Pfam" id="PF00072">
    <property type="entry name" value="Response_reg"/>
    <property type="match status" value="1"/>
</dbReference>
<evidence type="ECO:0000256" key="2">
    <source>
        <dbReference type="PROSITE-ProRule" id="PRU00169"/>
    </source>
</evidence>
<dbReference type="GO" id="GO:0000160">
    <property type="term" value="P:phosphorelay signal transduction system"/>
    <property type="evidence" value="ECO:0007669"/>
    <property type="project" value="InterPro"/>
</dbReference>
<proteinExistence type="predicted"/>
<dbReference type="PANTHER" id="PTHR44591:SF25">
    <property type="entry name" value="CHEMOTAXIS TWO-COMPONENT RESPONSE REGULATOR"/>
    <property type="match status" value="1"/>
</dbReference>
<feature type="domain" description="Response regulatory" evidence="3">
    <location>
        <begin position="4"/>
        <end position="119"/>
    </location>
</feature>
<dbReference type="CDD" id="cd00156">
    <property type="entry name" value="REC"/>
    <property type="match status" value="1"/>
</dbReference>
<evidence type="ECO:0000256" key="1">
    <source>
        <dbReference type="ARBA" id="ARBA00022553"/>
    </source>
</evidence>
<dbReference type="PROSITE" id="PS50110">
    <property type="entry name" value="RESPONSE_REGULATORY"/>
    <property type="match status" value="1"/>
</dbReference>
<gene>
    <name evidence="4" type="ORF">FVE67_02860</name>
</gene>
<dbReference type="KEGG" id="tmai:FVE67_02860"/>
<evidence type="ECO:0000313" key="5">
    <source>
        <dbReference type="Proteomes" id="UP000501253"/>
    </source>
</evidence>
<dbReference type="InterPro" id="IPR050595">
    <property type="entry name" value="Bact_response_regulator"/>
</dbReference>
<dbReference type="AlphaFoldDB" id="A0A6H1WRM3"/>
<dbReference type="InterPro" id="IPR011006">
    <property type="entry name" value="CheY-like_superfamily"/>
</dbReference>
<dbReference type="InterPro" id="IPR001789">
    <property type="entry name" value="Sig_transdc_resp-reg_receiver"/>
</dbReference>
<keyword evidence="1 2" id="KW-0597">Phosphoprotein</keyword>
<dbReference type="PANTHER" id="PTHR44591">
    <property type="entry name" value="STRESS RESPONSE REGULATOR PROTEIN 1"/>
    <property type="match status" value="1"/>
</dbReference>
<protein>
    <submittedName>
        <fullName evidence="4">Response regulator</fullName>
    </submittedName>
</protein>
<dbReference type="Gene3D" id="3.40.50.2300">
    <property type="match status" value="1"/>
</dbReference>
<evidence type="ECO:0000259" key="3">
    <source>
        <dbReference type="PROSITE" id="PS50110"/>
    </source>
</evidence>
<organism evidence="4 5">
    <name type="scientific">Thermosulfurimonas marina</name>
    <dbReference type="NCBI Taxonomy" id="2047767"/>
    <lineage>
        <taxon>Bacteria</taxon>
        <taxon>Pseudomonadati</taxon>
        <taxon>Thermodesulfobacteriota</taxon>
        <taxon>Thermodesulfobacteria</taxon>
        <taxon>Thermodesulfobacteriales</taxon>
        <taxon>Thermodesulfobacteriaceae</taxon>
        <taxon>Thermosulfurimonas</taxon>
    </lineage>
</organism>